<feature type="compositionally biased region" description="Low complexity" evidence="1">
    <location>
        <begin position="89"/>
        <end position="101"/>
    </location>
</feature>
<feature type="region of interest" description="Disordered" evidence="1">
    <location>
        <begin position="1"/>
        <end position="40"/>
    </location>
</feature>
<dbReference type="Proteomes" id="UP000242525">
    <property type="component" value="Unassembled WGS sequence"/>
</dbReference>
<accession>A0A0J9X8C6</accession>
<evidence type="ECO:0000313" key="4">
    <source>
        <dbReference type="Proteomes" id="UP000242525"/>
    </source>
</evidence>
<feature type="region of interest" description="Disordered" evidence="1">
    <location>
        <begin position="223"/>
        <end position="296"/>
    </location>
</feature>
<reference evidence="3" key="1">
    <citation type="submission" date="2014-03" db="EMBL/GenBank/DDBJ databases">
        <authorList>
            <person name="Casaregola S."/>
        </authorList>
    </citation>
    <scope>NUCLEOTIDE SEQUENCE [LARGE SCALE GENOMIC DNA]</scope>
    <source>
        <strain evidence="3">CLIB 918</strain>
    </source>
</reference>
<feature type="compositionally biased region" description="Basic residues" evidence="1">
    <location>
        <begin position="102"/>
        <end position="112"/>
    </location>
</feature>
<gene>
    <name evidence="3" type="ORF">BN980_GECA05s01814g</name>
</gene>
<dbReference type="STRING" id="1173061.A0A0J9X8C6"/>
<evidence type="ECO:0000313" key="3">
    <source>
        <dbReference type="EMBL" id="CDO53443.1"/>
    </source>
</evidence>
<dbReference type="Pfam" id="PF09429">
    <property type="entry name" value="Wbp11"/>
    <property type="match status" value="1"/>
</dbReference>
<feature type="compositionally biased region" description="Low complexity" evidence="1">
    <location>
        <begin position="237"/>
        <end position="247"/>
    </location>
</feature>
<dbReference type="GO" id="GO:0006396">
    <property type="term" value="P:RNA processing"/>
    <property type="evidence" value="ECO:0007669"/>
    <property type="project" value="InterPro"/>
</dbReference>
<organism evidence="3 4">
    <name type="scientific">Geotrichum candidum</name>
    <name type="common">Oospora lactis</name>
    <name type="synonym">Dipodascus geotrichum</name>
    <dbReference type="NCBI Taxonomy" id="1173061"/>
    <lineage>
        <taxon>Eukaryota</taxon>
        <taxon>Fungi</taxon>
        <taxon>Dikarya</taxon>
        <taxon>Ascomycota</taxon>
        <taxon>Saccharomycotina</taxon>
        <taxon>Dipodascomycetes</taxon>
        <taxon>Dipodascales</taxon>
        <taxon>Dipodascaceae</taxon>
        <taxon>Geotrichum</taxon>
    </lineage>
</organism>
<dbReference type="EMBL" id="CCBN010000005">
    <property type="protein sequence ID" value="CDO53443.1"/>
    <property type="molecule type" value="Genomic_DNA"/>
</dbReference>
<evidence type="ECO:0000256" key="1">
    <source>
        <dbReference type="SAM" id="MobiDB-lite"/>
    </source>
</evidence>
<feature type="compositionally biased region" description="Basic residues" evidence="1">
    <location>
        <begin position="11"/>
        <end position="25"/>
    </location>
</feature>
<name>A0A0J9X8C6_GEOCN</name>
<feature type="region of interest" description="Disordered" evidence="1">
    <location>
        <begin position="87"/>
        <end position="112"/>
    </location>
</feature>
<sequence>MAKDVNPVQAQHKKEKSAQLKKLKQQRAQTRTSRLTQLNPVRTRQQIEALEKRQEEQNGRLLAREKQLLETLTADLAAYEKGIANGSIQQQPHQQRQQQQRPKLHNRRFIRRTGGRGRDSIYWDPVLNPFGVAVPGYPDLDRPTNYDGASDESDTDESVRAIPLPAGPPPGSRAAQALEERGSSDQAALAAPVESKTVYSSAPVMRDFVKEAAVLVPVSVQRKRAAAPLPVPSVSTEAPKAPAPAEEPSNRQPLLEDYYGSDEEASDGNDGRYGTESGLAPEEEAYLRAQGSSNDI</sequence>
<feature type="region of interest" description="Disordered" evidence="1">
    <location>
        <begin position="138"/>
        <end position="196"/>
    </location>
</feature>
<feature type="compositionally biased region" description="Polar residues" evidence="1">
    <location>
        <begin position="30"/>
        <end position="40"/>
    </location>
</feature>
<keyword evidence="4" id="KW-1185">Reference proteome</keyword>
<dbReference type="Pfam" id="PF12622">
    <property type="entry name" value="NpwBP"/>
    <property type="match status" value="1"/>
</dbReference>
<protein>
    <recommendedName>
        <fullName evidence="2">Wbp11/ELF5/Saf1 N-terminal domain-containing protein</fullName>
    </recommendedName>
</protein>
<dbReference type="InterPro" id="IPR019007">
    <property type="entry name" value="Wbp11/ELF5/Saf1_N"/>
</dbReference>
<dbReference type="AlphaFoldDB" id="A0A0J9X8C6"/>
<dbReference type="OrthoDB" id="5597581at2759"/>
<proteinExistence type="predicted"/>
<evidence type="ECO:0000259" key="2">
    <source>
        <dbReference type="Pfam" id="PF09429"/>
    </source>
</evidence>
<feature type="domain" description="Wbp11/ELF5/Saf1 N-terminal" evidence="2">
    <location>
        <begin position="3"/>
        <end position="81"/>
    </location>
</feature>
<comment type="caution">
    <text evidence="3">The sequence shown here is derived from an EMBL/GenBank/DDBJ whole genome shotgun (WGS) entry which is preliminary data.</text>
</comment>